<evidence type="ECO:0000313" key="4">
    <source>
        <dbReference type="Proteomes" id="UP000185680"/>
    </source>
</evidence>
<dbReference type="STRING" id="1763535.LPB072_13965"/>
<dbReference type="KEGG" id="hyl:LPB072_13965"/>
<accession>A0A162SYV6</accession>
<reference evidence="2 3" key="1">
    <citation type="submission" date="2016-02" db="EMBL/GenBank/DDBJ databases">
        <title>Draft genome sequence of Hydrogenophaga sp. LPB0072.</title>
        <authorList>
            <person name="Shin S.-K."/>
            <person name="Yi H."/>
        </authorList>
    </citation>
    <scope>NUCLEOTIDE SEQUENCE [LARGE SCALE GENOMIC DNA]</scope>
    <source>
        <strain evidence="2 3">LPB0072</strain>
    </source>
</reference>
<dbReference type="EMBL" id="CP017476">
    <property type="protein sequence ID" value="AOW13783.1"/>
    <property type="molecule type" value="Genomic_DNA"/>
</dbReference>
<gene>
    <name evidence="1" type="ORF">LPB072_13965</name>
    <name evidence="2" type="ORF">LPB72_01855</name>
</gene>
<organism evidence="1 4">
    <name type="scientific">Hydrogenophaga crassostreae</name>
    <dbReference type="NCBI Taxonomy" id="1763535"/>
    <lineage>
        <taxon>Bacteria</taxon>
        <taxon>Pseudomonadati</taxon>
        <taxon>Pseudomonadota</taxon>
        <taxon>Betaproteobacteria</taxon>
        <taxon>Burkholderiales</taxon>
        <taxon>Comamonadaceae</taxon>
        <taxon>Hydrogenophaga</taxon>
    </lineage>
</organism>
<dbReference type="Proteomes" id="UP000185657">
    <property type="component" value="Unassembled WGS sequence"/>
</dbReference>
<evidence type="ECO:0008006" key="5">
    <source>
        <dbReference type="Google" id="ProtNLM"/>
    </source>
</evidence>
<protein>
    <recommendedName>
        <fullName evidence="5">D-isomer specific 2-hydroxyacid dehydrogenase NAD-binding domain-containing protein</fullName>
    </recommendedName>
</protein>
<sequence length="61" mass="6747">MLETEPEVSPELFAQPNALLTSHVAFSSDASFAELRRRAAKEAVRVLRGQPHLNLCNVISQ</sequence>
<dbReference type="Proteomes" id="UP000185680">
    <property type="component" value="Chromosome"/>
</dbReference>
<dbReference type="Gene3D" id="3.40.50.720">
    <property type="entry name" value="NAD(P)-binding Rossmann-like Domain"/>
    <property type="match status" value="2"/>
</dbReference>
<evidence type="ECO:0000313" key="3">
    <source>
        <dbReference type="Proteomes" id="UP000185657"/>
    </source>
</evidence>
<evidence type="ECO:0000313" key="1">
    <source>
        <dbReference type="EMBL" id="AOW13783.1"/>
    </source>
</evidence>
<reference evidence="1 4" key="2">
    <citation type="submission" date="2016-10" db="EMBL/GenBank/DDBJ databases">
        <title>Hydorgenophaga sp. LPB0072 isolated from gastropod.</title>
        <authorList>
            <person name="Kim E."/>
            <person name="Yi H."/>
        </authorList>
    </citation>
    <scope>NUCLEOTIDE SEQUENCE [LARGE SCALE GENOMIC DNA]</scope>
    <source>
        <strain evidence="1 4">LPB0072</strain>
    </source>
</reference>
<evidence type="ECO:0000313" key="2">
    <source>
        <dbReference type="EMBL" id="OAD44253.1"/>
    </source>
</evidence>
<dbReference type="EMBL" id="LVWD01000001">
    <property type="protein sequence ID" value="OAD44253.1"/>
    <property type="molecule type" value="Genomic_DNA"/>
</dbReference>
<name>A0A162SYV6_9BURK</name>
<keyword evidence="3" id="KW-1185">Reference proteome</keyword>
<dbReference type="AlphaFoldDB" id="A0A162SYV6"/>
<proteinExistence type="predicted"/>